<feature type="transmembrane region" description="Helical" evidence="1">
    <location>
        <begin position="168"/>
        <end position="186"/>
    </location>
</feature>
<feature type="transmembrane region" description="Helical" evidence="1">
    <location>
        <begin position="140"/>
        <end position="161"/>
    </location>
</feature>
<dbReference type="EMBL" id="BMPI01000016">
    <property type="protein sequence ID" value="GGM33010.1"/>
    <property type="molecule type" value="Genomic_DNA"/>
</dbReference>
<sequence>MSPPEPRSRLWGWWWAYFVAFFLVAGGWAMALPANGTYDEKDHIARAYAVVSGQLTTRQTVVDRRDDVRPAFLVPASLLPPNSNVDCTWSPRPARSAACQTWTTSRALTLTPSGAAKYSPVYYLLVGGPLLAAPDLTGIVLARLLSVLVTAALLAGAIGAALRLGSRLLAIGVVLTATPMAANLAGSVNPNGVEIAAGAAVCCGLLALLRAPEGRLGDGTVRRLLLLVGAASFVLLTVRQLGPLLLLLIVAACAALARPGRIAGMWRHHGAVWLVVGSWVAGLAASAGWMAYSGLADVATVARDARHYGVAEAARLLLTWRVPFYLKQFVGQFGYGETSPSAVVAAVWYLLLAALTVPSLIFGGRRLTLVAAGLGAASIGLLVALEIYYLPVVGWFAQGRYAMPAAVGVVLCVASDGRFERWLAARRRLRAFCGGLTVVAGLIHVYMLVVAMTRFQAGPGAPLDPFAGAWQPLLGPLPPLLATLTGVTIFAVLAATMGAAARPLMAVPTLPGVGSPRGGMAAA</sequence>
<feature type="transmembrane region" description="Helical" evidence="1">
    <location>
        <begin position="401"/>
        <end position="419"/>
    </location>
</feature>
<feature type="transmembrane region" description="Helical" evidence="1">
    <location>
        <begin position="12"/>
        <end position="31"/>
    </location>
</feature>
<gene>
    <name evidence="2" type="ORF">GCM10007977_037980</name>
</gene>
<keyword evidence="1" id="KW-0812">Transmembrane</keyword>
<feature type="transmembrane region" description="Helical" evidence="1">
    <location>
        <begin position="431"/>
        <end position="453"/>
    </location>
</feature>
<feature type="transmembrane region" description="Helical" evidence="1">
    <location>
        <begin position="342"/>
        <end position="362"/>
    </location>
</feature>
<keyword evidence="1" id="KW-1133">Transmembrane helix</keyword>
<feature type="transmembrane region" description="Helical" evidence="1">
    <location>
        <begin position="369"/>
        <end position="389"/>
    </location>
</feature>
<keyword evidence="1" id="KW-0472">Membrane</keyword>
<feature type="transmembrane region" description="Helical" evidence="1">
    <location>
        <begin position="473"/>
        <end position="495"/>
    </location>
</feature>
<dbReference type="InterPro" id="IPR018674">
    <property type="entry name" value="DUF2142_membrane"/>
</dbReference>
<evidence type="ECO:0000256" key="1">
    <source>
        <dbReference type="SAM" id="Phobius"/>
    </source>
</evidence>
<dbReference type="AlphaFoldDB" id="A0A917TQ91"/>
<proteinExistence type="predicted"/>
<keyword evidence="3" id="KW-1185">Reference proteome</keyword>
<dbReference type="RefSeq" id="WP_190251183.1">
    <property type="nucleotide sequence ID" value="NZ_BMPI01000016.1"/>
</dbReference>
<feature type="transmembrane region" description="Helical" evidence="1">
    <location>
        <begin position="272"/>
        <end position="292"/>
    </location>
</feature>
<organism evidence="2 3">
    <name type="scientific">Dactylosporangium sucinum</name>
    <dbReference type="NCBI Taxonomy" id="1424081"/>
    <lineage>
        <taxon>Bacteria</taxon>
        <taxon>Bacillati</taxon>
        <taxon>Actinomycetota</taxon>
        <taxon>Actinomycetes</taxon>
        <taxon>Micromonosporales</taxon>
        <taxon>Micromonosporaceae</taxon>
        <taxon>Dactylosporangium</taxon>
    </lineage>
</organism>
<accession>A0A917TQ91</accession>
<evidence type="ECO:0000313" key="3">
    <source>
        <dbReference type="Proteomes" id="UP000642070"/>
    </source>
</evidence>
<evidence type="ECO:0000313" key="2">
    <source>
        <dbReference type="EMBL" id="GGM33010.1"/>
    </source>
</evidence>
<feature type="transmembrane region" description="Helical" evidence="1">
    <location>
        <begin position="244"/>
        <end position="260"/>
    </location>
</feature>
<evidence type="ECO:0008006" key="4">
    <source>
        <dbReference type="Google" id="ProtNLM"/>
    </source>
</evidence>
<name>A0A917TQ91_9ACTN</name>
<reference evidence="2" key="2">
    <citation type="submission" date="2020-09" db="EMBL/GenBank/DDBJ databases">
        <authorList>
            <person name="Sun Q."/>
            <person name="Ohkuma M."/>
        </authorList>
    </citation>
    <scope>NUCLEOTIDE SEQUENCE</scope>
    <source>
        <strain evidence="2">JCM 19831</strain>
    </source>
</reference>
<reference evidence="2" key="1">
    <citation type="journal article" date="2014" name="Int. J. Syst. Evol. Microbiol.">
        <title>Complete genome sequence of Corynebacterium casei LMG S-19264T (=DSM 44701T), isolated from a smear-ripened cheese.</title>
        <authorList>
            <consortium name="US DOE Joint Genome Institute (JGI-PGF)"/>
            <person name="Walter F."/>
            <person name="Albersmeier A."/>
            <person name="Kalinowski J."/>
            <person name="Ruckert C."/>
        </authorList>
    </citation>
    <scope>NUCLEOTIDE SEQUENCE</scope>
    <source>
        <strain evidence="2">JCM 19831</strain>
    </source>
</reference>
<dbReference type="Pfam" id="PF09913">
    <property type="entry name" value="DUF2142"/>
    <property type="match status" value="1"/>
</dbReference>
<protein>
    <recommendedName>
        <fullName evidence="4">DUF2142 domain-containing protein</fullName>
    </recommendedName>
</protein>
<dbReference type="Proteomes" id="UP000642070">
    <property type="component" value="Unassembled WGS sequence"/>
</dbReference>
<comment type="caution">
    <text evidence="2">The sequence shown here is derived from an EMBL/GenBank/DDBJ whole genome shotgun (WGS) entry which is preliminary data.</text>
</comment>